<organism evidence="3 4">
    <name type="scientific">Asticcacaulis excentricus</name>
    <dbReference type="NCBI Taxonomy" id="78587"/>
    <lineage>
        <taxon>Bacteria</taxon>
        <taxon>Pseudomonadati</taxon>
        <taxon>Pseudomonadota</taxon>
        <taxon>Alphaproteobacteria</taxon>
        <taxon>Caulobacterales</taxon>
        <taxon>Caulobacteraceae</taxon>
        <taxon>Asticcacaulis</taxon>
    </lineage>
</organism>
<dbReference type="Pfam" id="PF07470">
    <property type="entry name" value="Glyco_hydro_88"/>
    <property type="match status" value="1"/>
</dbReference>
<dbReference type="InterPro" id="IPR052043">
    <property type="entry name" value="PolySaccharide_Degr_Enz"/>
</dbReference>
<name>A0A3G9G695_9CAUL</name>
<dbReference type="EMBL" id="AP018829">
    <property type="protein sequence ID" value="BBF82720.1"/>
    <property type="molecule type" value="Genomic_DNA"/>
</dbReference>
<evidence type="ECO:0000313" key="4">
    <source>
        <dbReference type="Proteomes" id="UP000278756"/>
    </source>
</evidence>
<evidence type="ECO:0000313" key="3">
    <source>
        <dbReference type="EMBL" id="BBF82720.1"/>
    </source>
</evidence>
<dbReference type="InterPro" id="IPR012341">
    <property type="entry name" value="6hp_glycosidase-like_sf"/>
</dbReference>
<feature type="signal peptide" evidence="2">
    <location>
        <begin position="1"/>
        <end position="25"/>
    </location>
</feature>
<feature type="chain" id="PRO_5018071097" description="Glycosyl hydrolase family 88" evidence="2">
    <location>
        <begin position="26"/>
        <end position="696"/>
    </location>
</feature>
<dbReference type="RefSeq" id="WP_126424341.1">
    <property type="nucleotide sequence ID" value="NZ_AP018829.1"/>
</dbReference>
<proteinExistence type="predicted"/>
<dbReference type="Proteomes" id="UP000278756">
    <property type="component" value="Plasmid pASEM-1"/>
</dbReference>
<dbReference type="GO" id="GO:0005975">
    <property type="term" value="P:carbohydrate metabolic process"/>
    <property type="evidence" value="ECO:0007669"/>
    <property type="project" value="InterPro"/>
</dbReference>
<evidence type="ECO:0000256" key="2">
    <source>
        <dbReference type="SAM" id="SignalP"/>
    </source>
</evidence>
<protein>
    <recommendedName>
        <fullName evidence="5">Glycosyl hydrolase family 88</fullName>
    </recommendedName>
</protein>
<evidence type="ECO:0008006" key="5">
    <source>
        <dbReference type="Google" id="ProtNLM"/>
    </source>
</evidence>
<keyword evidence="2" id="KW-0732">Signal</keyword>
<dbReference type="SUPFAM" id="SSF48208">
    <property type="entry name" value="Six-hairpin glycosidases"/>
    <property type="match status" value="1"/>
</dbReference>
<dbReference type="PANTHER" id="PTHR33886">
    <property type="entry name" value="UNSATURATED RHAMNOGALACTURONAN HYDROLASE (EUROFUNG)"/>
    <property type="match status" value="1"/>
</dbReference>
<accession>A0A3G9G695</accession>
<keyword evidence="3" id="KW-0614">Plasmid</keyword>
<dbReference type="PANTHER" id="PTHR33886:SF8">
    <property type="entry name" value="UNSATURATED RHAMNOGALACTURONAN HYDROLASE (EUROFUNG)"/>
    <property type="match status" value="1"/>
</dbReference>
<dbReference type="AlphaFoldDB" id="A0A3G9G695"/>
<reference evidence="4" key="1">
    <citation type="journal article" date="2017" name="Biotechnol. Biofuels">
        <title>Evaluation of environmental bacterial communities as a factor affecting the growth of duckweed Lemna minor.</title>
        <authorList>
            <person name="Ishizawa H."/>
            <person name="Kuroda M."/>
            <person name="Morikawa M."/>
            <person name="Ike M."/>
        </authorList>
    </citation>
    <scope>NUCLEOTIDE SEQUENCE [LARGE SCALE GENOMIC DNA]</scope>
    <source>
        <strain evidence="4">M6</strain>
    </source>
</reference>
<keyword evidence="1" id="KW-0378">Hydrolase</keyword>
<dbReference type="Gene3D" id="1.50.10.10">
    <property type="match status" value="1"/>
</dbReference>
<dbReference type="Pfam" id="PF16153">
    <property type="entry name" value="DUF4861"/>
    <property type="match status" value="1"/>
</dbReference>
<dbReference type="InterPro" id="IPR008928">
    <property type="entry name" value="6-hairpin_glycosidase_sf"/>
</dbReference>
<geneLocation type="plasmid" evidence="4">
    <name>pasem-1 dna</name>
</geneLocation>
<sequence>MKTFLFATVALAACVTAGLPLNAISATPQAAQKATAQTEGAIPYRPAEVMALADKVAAYQLANLAGGAIPANASADTPHKTGWVQGALFVGLTEMAKHSSNPIYKQTILARGQANKWQLGPMRYHADDHVIGQSYLWASQNGAGPEAIAPLKQRFDTILAFPPEVGLKHREYSDPRGVDCDERWCWVDALFMAPPAWFELSRVTGDPKYAEYAKKEFLATTDYLYDPEERLYFRDSRFFDRRGPNGEKVFWSRGDGWAFAGLARMIPLLPKGDPVRGRMETIFKEMAGKLKTIQKPDGYWSPSLLSDPTKSLPESSGTAFFTYGFAWGIKAGLLDAREYEPTLRKGWTALVRAVHPDGKFGWVQPVSDRPENVSYDDTQFYGVGAFLLAATAVADLDLKPGKDLTVQSAPVPVQAVLNVQDGGTLINNVLSGGVFHLRKDYTVPESHFIHDGLLAFEGIGWESDLAAYRMYLDERLAIDIFGKKTPGPILHTIGQGVDNYHAMAPWGMDIFKVGDTVGIGGVGVLRNNRATQLGKSAITAKIIENGPAAAVIEVGNTGFDGAASRLTTRLEIRKGSALTHVSARGEGGQSPLLTGFVKHPGVTLVRGEADASGWAYIASWGVQSLANDALGLVVFYRPEAIDGGVRDDGNSVFVTFRDAQNVRYAFGTAWSQDQQGVKSLDAFRTWLDARRAELAK</sequence>
<dbReference type="InterPro" id="IPR032342">
    <property type="entry name" value="DUF4861"/>
</dbReference>
<gene>
    <name evidence="3" type="ORF">EM6_3361</name>
</gene>
<evidence type="ECO:0000256" key="1">
    <source>
        <dbReference type="ARBA" id="ARBA00022801"/>
    </source>
</evidence>
<reference evidence="4" key="2">
    <citation type="journal article" date="2017" name="Plant Physiol. Biochem.">
        <title>Differential oxidative and antioxidative response of duckweed Lemna minor toward plant growth promoting/inhibiting bacteria.</title>
        <authorList>
            <person name="Ishizawa H."/>
            <person name="Kuroda M."/>
            <person name="Morikawa M."/>
            <person name="Ike M."/>
        </authorList>
    </citation>
    <scope>NUCLEOTIDE SEQUENCE [LARGE SCALE GENOMIC DNA]</scope>
    <source>
        <strain evidence="4">M6</strain>
    </source>
</reference>
<dbReference type="GO" id="GO:0016787">
    <property type="term" value="F:hydrolase activity"/>
    <property type="evidence" value="ECO:0007669"/>
    <property type="project" value="UniProtKB-KW"/>
</dbReference>
<dbReference type="OrthoDB" id="258246at2"/>
<dbReference type="InterPro" id="IPR010905">
    <property type="entry name" value="Glyco_hydro_88"/>
</dbReference>